<proteinExistence type="predicted"/>
<evidence type="ECO:0000313" key="1">
    <source>
        <dbReference type="EMBL" id="MBO8427229.1"/>
    </source>
</evidence>
<evidence type="ECO:0000313" key="2">
    <source>
        <dbReference type="Proteomes" id="UP000823613"/>
    </source>
</evidence>
<name>A0A9D9DLG8_9BACL</name>
<dbReference type="EMBL" id="JADIMY010000028">
    <property type="protein sequence ID" value="MBO8427229.1"/>
    <property type="molecule type" value="Genomic_DNA"/>
</dbReference>
<reference evidence="1" key="2">
    <citation type="journal article" date="2021" name="PeerJ">
        <title>Extensive microbial diversity within the chicken gut microbiome revealed by metagenomics and culture.</title>
        <authorList>
            <person name="Gilroy R."/>
            <person name="Ravi A."/>
            <person name="Getino M."/>
            <person name="Pursley I."/>
            <person name="Horton D.L."/>
            <person name="Alikhan N.F."/>
            <person name="Baker D."/>
            <person name="Gharbi K."/>
            <person name="Hall N."/>
            <person name="Watson M."/>
            <person name="Adriaenssens E.M."/>
            <person name="Foster-Nyarko E."/>
            <person name="Jarju S."/>
            <person name="Secka A."/>
            <person name="Antonio M."/>
            <person name="Oren A."/>
            <person name="Chaudhuri R.R."/>
            <person name="La Ragione R."/>
            <person name="Hildebrand F."/>
            <person name="Pallen M.J."/>
        </authorList>
    </citation>
    <scope>NUCLEOTIDE SEQUENCE</scope>
    <source>
        <strain evidence="1">11159</strain>
    </source>
</reference>
<dbReference type="Proteomes" id="UP000823613">
    <property type="component" value="Unassembled WGS sequence"/>
</dbReference>
<gene>
    <name evidence="1" type="ORF">IAC58_01555</name>
</gene>
<comment type="caution">
    <text evidence="1">The sequence shown here is derived from an EMBL/GenBank/DDBJ whole genome shotgun (WGS) entry which is preliminary data.</text>
</comment>
<organism evidence="1 2">
    <name type="scientific">Candidatus Onthovivens merdipullorum</name>
    <dbReference type="NCBI Taxonomy" id="2840889"/>
    <lineage>
        <taxon>Bacteria</taxon>
        <taxon>Bacillati</taxon>
        <taxon>Bacillota</taxon>
        <taxon>Bacilli</taxon>
        <taxon>Bacillales</taxon>
        <taxon>Candidatus Onthovivens</taxon>
    </lineage>
</organism>
<accession>A0A9D9DLG8</accession>
<dbReference type="AlphaFoldDB" id="A0A9D9DLG8"/>
<sequence length="860" mass="99760">MKLKKFNNIFLIKIIACFSLISLFSVGFASFLIENVSFSSSLNGSFNVQDITKENDYVTLKISKRFDKNEFLKNVDTSRKDSSKIDKLVASLNRENNGSNSNYLGDLRDYFYLYDAKNPFSESGPYISVLNNNETLYFENHSYNEELNKLDSSLYYSNSYDLIDTNNTVFDTNEINRQMEIIACLLDPSNGNEVKYGEVTRNDSFNYIKIYYTEVPRVDNNSNITSYEYRFHIFYHYLNSSEIYRYDVNYNYSTSNLYTSTTTLVPSVTVNNFSKTDSLNSTKDSTTTITYTSNFNSNNTTIALNSSRNNNNGGYDAQLTNIDLNKTKDDFASYDERIRNYISSISTNIVSGTTLEIISETDEGSNISNPLSFVKVYESRLKTINSNRIDRYGVYILFFDKVSGELILLTNTNRYYSGTSYTDTNWPKLNIFSNNTYGFKDDKGNARTGGSYSSSIVPDSKYSRQYIRFYMTHSQNSAIQNQVYYIFNQYYENIDTNATFDYFTKKNLIDYMLLVNNNVKNPPSGGKAEYKDLNIDIAYPYLYGFMTRYRTSDNKYYNYRVNIFYYYTGDNASSNNQIRLLQLSYSVVDASNESITIDEWPTFTINELYISNRYHDEASYINYTFDFENESINKNSETRTSNFGSVTGNLDLNFIEDEMVRNETKYRNINSLVNSYSIQTPIDFNRNYGLNYSINDNGNYNFVSYYSLINNSGTSKYSNTYTFGPNLYGFYYGIGTGKNPDSAIYNVTNLENNPNTYNYLSNDFYLNDSYIDILSQKDNKMFTYVFKNDSANETRKFVIGINNTKTKTQLFRTFDSIRSNFIDIDYNIKLKVKENYKGLASELIKSFDFNLDLSMKEFEV</sequence>
<protein>
    <submittedName>
        <fullName evidence="1">Uncharacterized protein</fullName>
    </submittedName>
</protein>
<reference evidence="1" key="1">
    <citation type="submission" date="2020-10" db="EMBL/GenBank/DDBJ databases">
        <authorList>
            <person name="Gilroy R."/>
        </authorList>
    </citation>
    <scope>NUCLEOTIDE SEQUENCE</scope>
    <source>
        <strain evidence="1">11159</strain>
    </source>
</reference>